<dbReference type="EMBL" id="JPHD02000048">
    <property type="protein sequence ID" value="KGE52909.1"/>
    <property type="molecule type" value="Genomic_DNA"/>
</dbReference>
<sequence>MRELVIGLMLFCGGLFAELEAVTALLRDCDVLHHAVRNARRVLLAGLICRRDRRTLPQRVAKQDTFR</sequence>
<reference evidence="1 2" key="1">
    <citation type="submission" date="2014-09" db="EMBL/GenBank/DDBJ databases">
        <title>A draft genome sequence for Xanthomonas axonopodis pv. vasculorum NCPPB 900.</title>
        <authorList>
            <person name="Harrison J."/>
            <person name="Studholme D.J."/>
        </authorList>
    </citation>
    <scope>NUCLEOTIDE SEQUENCE [LARGE SCALE GENOMIC DNA]</scope>
    <source>
        <strain evidence="1 2">NCPPB 900</strain>
    </source>
</reference>
<dbReference type="RefSeq" id="WP_042821637.1">
    <property type="nucleotide sequence ID" value="NZ_CP053649.1"/>
</dbReference>
<proteinExistence type="predicted"/>
<organism evidence="1 2">
    <name type="scientific">Xanthomonas axonopodis pv. vasculorum</name>
    <dbReference type="NCBI Taxonomy" id="325777"/>
    <lineage>
        <taxon>Bacteria</taxon>
        <taxon>Pseudomonadati</taxon>
        <taxon>Pseudomonadota</taxon>
        <taxon>Gammaproteobacteria</taxon>
        <taxon>Lysobacterales</taxon>
        <taxon>Lysobacteraceae</taxon>
        <taxon>Xanthomonas</taxon>
    </lineage>
</organism>
<dbReference type="AlphaFoldDB" id="A0A098Q0J5"/>
<dbReference type="GeneID" id="58002185"/>
<evidence type="ECO:0000313" key="2">
    <source>
        <dbReference type="Proteomes" id="UP000028012"/>
    </source>
</evidence>
<gene>
    <name evidence="1" type="ORF">GW15_0205670</name>
</gene>
<comment type="caution">
    <text evidence="1">The sequence shown here is derived from an EMBL/GenBank/DDBJ whole genome shotgun (WGS) entry which is preliminary data.</text>
</comment>
<dbReference type="Proteomes" id="UP000028012">
    <property type="component" value="Unassembled WGS sequence"/>
</dbReference>
<name>A0A098Q0J5_9XANT</name>
<protein>
    <submittedName>
        <fullName evidence="1">Uncharacterized protein</fullName>
    </submittedName>
</protein>
<dbReference type="STRING" id="325777.GW15_0205670"/>
<dbReference type="HOGENOM" id="CLU_2811382_0_0_6"/>
<evidence type="ECO:0000313" key="1">
    <source>
        <dbReference type="EMBL" id="KGE52909.1"/>
    </source>
</evidence>
<accession>A0A098Q0J5</accession>